<dbReference type="PANTHER" id="PTHR31306">
    <property type="entry name" value="ALPHA-1,6-MANNOSYLTRANSFERASE MNN11-RELATED"/>
    <property type="match status" value="1"/>
</dbReference>
<dbReference type="Proteomes" id="UP000664534">
    <property type="component" value="Unassembled WGS sequence"/>
</dbReference>
<evidence type="ECO:0000313" key="5">
    <source>
        <dbReference type="EMBL" id="CAF9935113.1"/>
    </source>
</evidence>
<dbReference type="PANTHER" id="PTHR31306:SF8">
    <property type="entry name" value="GLYCOSYLTRANSFERASE FAMILY 34 PROTEIN"/>
    <property type="match status" value="1"/>
</dbReference>
<dbReference type="Gene3D" id="3.90.550.10">
    <property type="entry name" value="Spore Coat Polysaccharide Biosynthesis Protein SpsA, Chain A"/>
    <property type="match status" value="1"/>
</dbReference>
<dbReference type="InterPro" id="IPR008630">
    <property type="entry name" value="Glyco_trans_34"/>
</dbReference>
<name>A0A8H3G8N1_9LECA</name>
<keyword evidence="2" id="KW-0328">Glycosyltransferase</keyword>
<comment type="caution">
    <text evidence="5">The sequence shown here is derived from an EMBL/GenBank/DDBJ whole genome shotgun (WGS) entry which is preliminary data.</text>
</comment>
<keyword evidence="6" id="KW-1185">Reference proteome</keyword>
<protein>
    <submittedName>
        <fullName evidence="5">Uncharacterized protein</fullName>
    </submittedName>
</protein>
<dbReference type="GO" id="GO:0006487">
    <property type="term" value="P:protein N-linked glycosylation"/>
    <property type="evidence" value="ECO:0007669"/>
    <property type="project" value="TreeGrafter"/>
</dbReference>
<keyword evidence="4" id="KW-1133">Transmembrane helix</keyword>
<reference evidence="5" key="1">
    <citation type="submission" date="2021-03" db="EMBL/GenBank/DDBJ databases">
        <authorList>
            <person name="Tagirdzhanova G."/>
        </authorList>
    </citation>
    <scope>NUCLEOTIDE SEQUENCE</scope>
</reference>
<dbReference type="OrthoDB" id="407658at2759"/>
<evidence type="ECO:0000256" key="2">
    <source>
        <dbReference type="ARBA" id="ARBA00022676"/>
    </source>
</evidence>
<keyword evidence="4" id="KW-0472">Membrane</keyword>
<evidence type="ECO:0000256" key="1">
    <source>
        <dbReference type="ARBA" id="ARBA00005664"/>
    </source>
</evidence>
<dbReference type="Pfam" id="PF05637">
    <property type="entry name" value="Glyco_transf_34"/>
    <property type="match status" value="1"/>
</dbReference>
<organism evidence="5 6">
    <name type="scientific">Imshaugia aleurites</name>
    <dbReference type="NCBI Taxonomy" id="172621"/>
    <lineage>
        <taxon>Eukaryota</taxon>
        <taxon>Fungi</taxon>
        <taxon>Dikarya</taxon>
        <taxon>Ascomycota</taxon>
        <taxon>Pezizomycotina</taxon>
        <taxon>Lecanoromycetes</taxon>
        <taxon>OSLEUM clade</taxon>
        <taxon>Lecanoromycetidae</taxon>
        <taxon>Lecanorales</taxon>
        <taxon>Lecanorineae</taxon>
        <taxon>Parmeliaceae</taxon>
        <taxon>Imshaugia</taxon>
    </lineage>
</organism>
<proteinExistence type="inferred from homology"/>
<sequence length="367" mass="41756">MHIHSPRSQKAFLGSASVFTLIVFFLFARHFHALSAFTRHSFQTSSTYDPLTDPSEGGPRVQQATTTLHDEYDPAFERAIKSHIKHGEAWGYPTHVLRHSMLDGNSQFNKISYLQMLLLSEMVKPYGQRAGWIVWFDADTIILNPKVPWTIFLPPTTLPNIHLIASKNWDGFNSGVFFLRVHEWSVKMLADAQAIPSLRPEITIKWADQSAMLESFSRPQFRDAVAYQPLHWYNAFQLQKSLVKDKPDVHPGDMLIHFAGLMKDKRAIMGPWLDKVENTADQWTVPVENTTYLRDVQEYWDTYAQAKNTLNRANDTLALGSSVVESTQAVEDAYASLQDMIWTAADNLEGMQSRTQSLGDALEQAVR</sequence>
<keyword evidence="4" id="KW-0812">Transmembrane</keyword>
<dbReference type="EMBL" id="CAJPDT010000081">
    <property type="protein sequence ID" value="CAF9935113.1"/>
    <property type="molecule type" value="Genomic_DNA"/>
</dbReference>
<evidence type="ECO:0000256" key="4">
    <source>
        <dbReference type="SAM" id="Phobius"/>
    </source>
</evidence>
<dbReference type="SUPFAM" id="SSF53448">
    <property type="entry name" value="Nucleotide-diphospho-sugar transferases"/>
    <property type="match status" value="1"/>
</dbReference>
<gene>
    <name evidence="5" type="ORF">IMSHALPRED_010111</name>
</gene>
<feature type="transmembrane region" description="Helical" evidence="4">
    <location>
        <begin position="12"/>
        <end position="31"/>
    </location>
</feature>
<evidence type="ECO:0000256" key="3">
    <source>
        <dbReference type="ARBA" id="ARBA00022679"/>
    </source>
</evidence>
<keyword evidence="3" id="KW-0808">Transferase</keyword>
<comment type="similarity">
    <text evidence="1">Belongs to the glycosyltransferase 34 family.</text>
</comment>
<evidence type="ECO:0000313" key="6">
    <source>
        <dbReference type="Proteomes" id="UP000664534"/>
    </source>
</evidence>
<dbReference type="AlphaFoldDB" id="A0A8H3G8N1"/>
<dbReference type="InterPro" id="IPR029044">
    <property type="entry name" value="Nucleotide-diphossugar_trans"/>
</dbReference>
<accession>A0A8H3G8N1</accession>
<dbReference type="GO" id="GO:0016757">
    <property type="term" value="F:glycosyltransferase activity"/>
    <property type="evidence" value="ECO:0007669"/>
    <property type="project" value="UniProtKB-KW"/>
</dbReference>
<dbReference type="GO" id="GO:0000139">
    <property type="term" value="C:Golgi membrane"/>
    <property type="evidence" value="ECO:0007669"/>
    <property type="project" value="TreeGrafter"/>
</dbReference>